<dbReference type="SUPFAM" id="SSF46689">
    <property type="entry name" value="Homeodomain-like"/>
    <property type="match status" value="1"/>
</dbReference>
<protein>
    <submittedName>
        <fullName evidence="5">DUF4242 domain-containing protein</fullName>
    </submittedName>
</protein>
<dbReference type="GO" id="GO:0003700">
    <property type="term" value="F:DNA-binding transcription factor activity"/>
    <property type="evidence" value="ECO:0007669"/>
    <property type="project" value="InterPro"/>
</dbReference>
<dbReference type="Gene3D" id="3.30.70.3090">
    <property type="entry name" value="ORF SCO4226, nickel-binding ferredoxin-like monomer"/>
    <property type="match status" value="1"/>
</dbReference>
<dbReference type="AlphaFoldDB" id="A0A7K1LN50"/>
<dbReference type="InterPro" id="IPR042557">
    <property type="entry name" value="SCO4226"/>
</dbReference>
<comment type="caution">
    <text evidence="5">The sequence shown here is derived from an EMBL/GenBank/DDBJ whole genome shotgun (WGS) entry which is preliminary data.</text>
</comment>
<name>A0A7K1LN50_9FLAO</name>
<dbReference type="InterPro" id="IPR018060">
    <property type="entry name" value="HTH_AraC"/>
</dbReference>
<dbReference type="EMBL" id="VJVW01000002">
    <property type="protein sequence ID" value="MUP42158.1"/>
    <property type="molecule type" value="Genomic_DNA"/>
</dbReference>
<proteinExistence type="predicted"/>
<organism evidence="5 6">
    <name type="scientific">Christiangramia aestuarii</name>
    <dbReference type="NCBI Taxonomy" id="1028746"/>
    <lineage>
        <taxon>Bacteria</taxon>
        <taxon>Pseudomonadati</taxon>
        <taxon>Bacteroidota</taxon>
        <taxon>Flavobacteriia</taxon>
        <taxon>Flavobacteriales</taxon>
        <taxon>Flavobacteriaceae</taxon>
        <taxon>Christiangramia</taxon>
    </lineage>
</organism>
<dbReference type="Pfam" id="PF14026">
    <property type="entry name" value="SCO4226-like"/>
    <property type="match status" value="1"/>
</dbReference>
<reference evidence="5 6" key="1">
    <citation type="submission" date="2019-07" db="EMBL/GenBank/DDBJ databases">
        <title>Gramella aestuarii sp. nov., isolated from a tidal flat, and emended description of Gramella echinicola.</title>
        <authorList>
            <person name="Liu L."/>
        </authorList>
    </citation>
    <scope>NUCLEOTIDE SEQUENCE [LARGE SCALE GENOMIC DNA]</scope>
    <source>
        <strain evidence="5 6">BS12</strain>
    </source>
</reference>
<dbReference type="SMART" id="SM00342">
    <property type="entry name" value="HTH_ARAC"/>
    <property type="match status" value="1"/>
</dbReference>
<evidence type="ECO:0000313" key="5">
    <source>
        <dbReference type="EMBL" id="MUP42158.1"/>
    </source>
</evidence>
<dbReference type="InterPro" id="IPR029787">
    <property type="entry name" value="Nucleotide_cyclase"/>
</dbReference>
<dbReference type="PANTHER" id="PTHR43280:SF2">
    <property type="entry name" value="HTH-TYPE TRANSCRIPTIONAL REGULATOR EXSA"/>
    <property type="match status" value="1"/>
</dbReference>
<dbReference type="InterPro" id="IPR009057">
    <property type="entry name" value="Homeodomain-like_sf"/>
</dbReference>
<dbReference type="GO" id="GO:0043565">
    <property type="term" value="F:sequence-specific DNA binding"/>
    <property type="evidence" value="ECO:0007669"/>
    <property type="project" value="InterPro"/>
</dbReference>
<dbReference type="Gene3D" id="3.30.70.1230">
    <property type="entry name" value="Nucleotide cyclase"/>
    <property type="match status" value="1"/>
</dbReference>
<keyword evidence="6" id="KW-1185">Reference proteome</keyword>
<keyword evidence="3" id="KW-0804">Transcription</keyword>
<evidence type="ECO:0000256" key="2">
    <source>
        <dbReference type="ARBA" id="ARBA00023125"/>
    </source>
</evidence>
<evidence type="ECO:0000256" key="1">
    <source>
        <dbReference type="ARBA" id="ARBA00023015"/>
    </source>
</evidence>
<keyword evidence="1" id="KW-0805">Transcription regulation</keyword>
<evidence type="ECO:0000259" key="4">
    <source>
        <dbReference type="PROSITE" id="PS01124"/>
    </source>
</evidence>
<gene>
    <name evidence="5" type="ORF">FLP08_06205</name>
</gene>
<evidence type="ECO:0000313" key="6">
    <source>
        <dbReference type="Proteomes" id="UP000460416"/>
    </source>
</evidence>
<sequence length="368" mass="41963">MPVYMDLHIGQGLTAEDVAMAHQLDLKHQDKFNCKCLTYWVDEPRGNAYCLIEAPDKNAVYELHKKAHEQMPDEIIEVDRRVIKAFLGRIHDPEVVDYIIDQKIKVINDPAFRVILIVQFKDRINLIHELGVKKANDLITKAEGIIRNLINRNQGVDSEDEGDEIVATFTSAIQALLCAIDIQNFLKSDIDSLGLRTGIHAGNPVEKGEELFGSTLKLSRFLCKISDGNKIYISNSVKNLLECANEKSLLVNEQVKSLSKNDEEFLTDLLKILHSNWQNSDFEIEDCYKAMSMSKSQFYRRCVEATGTSANRLLRDFRLNKAKQMLKEKDLNVAQTAFECGYNSPSYFTKCFQKKFGLRPQVFMEATV</sequence>
<dbReference type="RefSeq" id="WP_156275090.1">
    <property type="nucleotide sequence ID" value="NZ_BAABGI010000001.1"/>
</dbReference>
<dbReference type="SUPFAM" id="SSF55073">
    <property type="entry name" value="Nucleotide cyclase"/>
    <property type="match status" value="1"/>
</dbReference>
<dbReference type="InterPro" id="IPR025336">
    <property type="entry name" value="SCO4226-like"/>
</dbReference>
<dbReference type="Proteomes" id="UP000460416">
    <property type="component" value="Unassembled WGS sequence"/>
</dbReference>
<dbReference type="OrthoDB" id="135231at2"/>
<dbReference type="Pfam" id="PF12833">
    <property type="entry name" value="HTH_18"/>
    <property type="match status" value="1"/>
</dbReference>
<evidence type="ECO:0000256" key="3">
    <source>
        <dbReference type="ARBA" id="ARBA00023163"/>
    </source>
</evidence>
<accession>A0A7K1LN50</accession>
<keyword evidence="2" id="KW-0238">DNA-binding</keyword>
<dbReference type="PROSITE" id="PS01124">
    <property type="entry name" value="HTH_ARAC_FAMILY_2"/>
    <property type="match status" value="1"/>
</dbReference>
<dbReference type="Gene3D" id="1.10.10.60">
    <property type="entry name" value="Homeodomain-like"/>
    <property type="match status" value="1"/>
</dbReference>
<feature type="domain" description="HTH araC/xylS-type" evidence="4">
    <location>
        <begin position="267"/>
        <end position="366"/>
    </location>
</feature>
<dbReference type="PANTHER" id="PTHR43280">
    <property type="entry name" value="ARAC-FAMILY TRANSCRIPTIONAL REGULATOR"/>
    <property type="match status" value="1"/>
</dbReference>